<reference evidence="2 3" key="1">
    <citation type="journal article" date="2012" name="Proc. Natl. Acad. Sci. U.S.A.">
        <title>Genome streamlining and chemical defense in a coral reef symbiosis.</title>
        <authorList>
            <person name="Kwan J.C."/>
            <person name="Donia M.S."/>
            <person name="Han A.W."/>
            <person name="Hirose E."/>
            <person name="Haygood M.G."/>
            <person name="Schmidt E.W."/>
        </authorList>
    </citation>
    <scope>NUCLEOTIDE SEQUENCE [LARGE SCALE GENOMIC DNA]</scope>
    <source>
        <strain evidence="2 3">L2</strain>
    </source>
</reference>
<keyword evidence="1" id="KW-0812">Transmembrane</keyword>
<dbReference type="KEGG" id="thal:A1OE_1203"/>
<accession>K7YS55</accession>
<keyword evidence="1" id="KW-0472">Membrane</keyword>
<keyword evidence="3" id="KW-1185">Reference proteome</keyword>
<sequence length="39" mass="4680">MINYSRKLGSFTLQYCIYTQYYILLFSILNTNKISTHDL</sequence>
<protein>
    <submittedName>
        <fullName evidence="2">Uncharacterized protein</fullName>
    </submittedName>
</protein>
<organism evidence="2 3">
    <name type="scientific">Candidatus Endolissoclinum faulkneri L2</name>
    <dbReference type="NCBI Taxonomy" id="1193729"/>
    <lineage>
        <taxon>Bacteria</taxon>
        <taxon>Pseudomonadati</taxon>
        <taxon>Pseudomonadota</taxon>
        <taxon>Alphaproteobacteria</taxon>
        <taxon>Rhodospirillales</taxon>
        <taxon>Rhodospirillaceae</taxon>
        <taxon>Candidatus Endolissoclinum</taxon>
    </lineage>
</organism>
<feature type="transmembrane region" description="Helical" evidence="1">
    <location>
        <begin position="12"/>
        <end position="29"/>
    </location>
</feature>
<dbReference type="AlphaFoldDB" id="K7YS55"/>
<name>K7YS55_9PROT</name>
<evidence type="ECO:0000256" key="1">
    <source>
        <dbReference type="SAM" id="Phobius"/>
    </source>
</evidence>
<proteinExistence type="predicted"/>
<gene>
    <name evidence="2" type="ORF">A1OE_1203</name>
</gene>
<dbReference type="EMBL" id="CP003539">
    <property type="protein sequence ID" value="AFX99379.1"/>
    <property type="molecule type" value="Genomic_DNA"/>
</dbReference>
<keyword evidence="1" id="KW-1133">Transmembrane helix</keyword>
<dbReference type="Proteomes" id="UP000010077">
    <property type="component" value="Chromosome"/>
</dbReference>
<evidence type="ECO:0000313" key="3">
    <source>
        <dbReference type="Proteomes" id="UP000010077"/>
    </source>
</evidence>
<dbReference type="HOGENOM" id="CLU_3306464_0_0_5"/>
<evidence type="ECO:0000313" key="2">
    <source>
        <dbReference type="EMBL" id="AFX99379.1"/>
    </source>
</evidence>